<feature type="compositionally biased region" description="Acidic residues" evidence="1">
    <location>
        <begin position="594"/>
        <end position="603"/>
    </location>
</feature>
<feature type="region of interest" description="Disordered" evidence="1">
    <location>
        <begin position="567"/>
        <end position="612"/>
    </location>
</feature>
<feature type="compositionally biased region" description="Acidic residues" evidence="1">
    <location>
        <begin position="568"/>
        <end position="583"/>
    </location>
</feature>
<dbReference type="Proteomes" id="UP000050795">
    <property type="component" value="Unassembled WGS sequence"/>
</dbReference>
<protein>
    <submittedName>
        <fullName evidence="3">Uncharacterized protein</fullName>
    </submittedName>
</protein>
<organism evidence="2 3">
    <name type="scientific">Trichobilharzia regenti</name>
    <name type="common">Nasal bird schistosome</name>
    <dbReference type="NCBI Taxonomy" id="157069"/>
    <lineage>
        <taxon>Eukaryota</taxon>
        <taxon>Metazoa</taxon>
        <taxon>Spiralia</taxon>
        <taxon>Lophotrochozoa</taxon>
        <taxon>Platyhelminthes</taxon>
        <taxon>Trematoda</taxon>
        <taxon>Digenea</taxon>
        <taxon>Strigeidida</taxon>
        <taxon>Schistosomatoidea</taxon>
        <taxon>Schistosomatidae</taxon>
        <taxon>Trichobilharzia</taxon>
    </lineage>
</organism>
<evidence type="ECO:0000313" key="2">
    <source>
        <dbReference type="Proteomes" id="UP000050795"/>
    </source>
</evidence>
<feature type="region of interest" description="Disordered" evidence="1">
    <location>
        <begin position="432"/>
        <end position="454"/>
    </location>
</feature>
<reference evidence="3" key="2">
    <citation type="submission" date="2023-11" db="UniProtKB">
        <authorList>
            <consortium name="WormBaseParasite"/>
        </authorList>
    </citation>
    <scope>IDENTIFICATION</scope>
</reference>
<reference evidence="2" key="1">
    <citation type="submission" date="2022-06" db="EMBL/GenBank/DDBJ databases">
        <authorList>
            <person name="Berger JAMES D."/>
            <person name="Berger JAMES D."/>
        </authorList>
    </citation>
    <scope>NUCLEOTIDE SEQUENCE [LARGE SCALE GENOMIC DNA]</scope>
</reference>
<proteinExistence type="predicted"/>
<name>A0AA85JLS6_TRIRE</name>
<feature type="compositionally biased region" description="Polar residues" evidence="1">
    <location>
        <begin position="432"/>
        <end position="452"/>
    </location>
</feature>
<sequence length="673" mass="76527">MSSPAISEVNPLDNAIETLNKDCNPIEFHDKSLIIEYPDYRMLIIDTGLLEKHKQPDILSTIDIIVVLQWNSRIQTTLDILFTEVIQEDFQFKSFCCLILPNIIDLLNPIRMNSTSNKPSRYWLTKDDEKKYPMMKWLRSALKYGLTVLQICSNNKFWTRFHCSQPTSSVTNSSLPSTIDEKIYLTVFNNHLQKTNLTTGVQKSSLLLLFEKFGLGKLKMMAIPSGSVGDSGLSYSLLLVWLPYECENSLPNDTKRTAAKVFFYPVTLEAKMNAADEQKSQIEEVKVKRDAILATRSLMQQLIRYNSNTNSPIYRKRQFYRDANSSSTITRSKTFTSGLNPLPRVKCSNGGHSVINPILRKSFEQKNEDDSIRSPINNDKKDEIGSKQVTCHKTVKFGPIEECHYQGKKKITTKILTNENYSKTTTSASITENTSTNLDIPENSNSTQNSPVINPEVIVKSNEDSDEKQEILLTKSTSFPNQLVQHTLAADQNRSSCSSAISDQCSDYQSCNHYYYYYCNDHQNYDQFPPLSATVLLAIPEIGENDYYADSPQCLTVKELRELGVYTSEEDDDDDEEEDDGDGVVDNNNNNTTNDDDGDDDEDVVGKSKEVLDSIREQREYRLDTNERISSSPTYIHGTDILVVSHTPSTTSEFNEIHASHHHQHHHHEEVMI</sequence>
<evidence type="ECO:0000313" key="3">
    <source>
        <dbReference type="WBParaSite" id="TREG1_30960.1"/>
    </source>
</evidence>
<keyword evidence="2" id="KW-1185">Reference proteome</keyword>
<dbReference type="WBParaSite" id="TREG1_30960.1">
    <property type="protein sequence ID" value="TREG1_30960.1"/>
    <property type="gene ID" value="TREG1_30960"/>
</dbReference>
<feature type="compositionally biased region" description="Low complexity" evidence="1">
    <location>
        <begin position="584"/>
        <end position="593"/>
    </location>
</feature>
<dbReference type="AlphaFoldDB" id="A0AA85JLS6"/>
<accession>A0AA85JLS6</accession>
<evidence type="ECO:0000256" key="1">
    <source>
        <dbReference type="SAM" id="MobiDB-lite"/>
    </source>
</evidence>